<dbReference type="EMBL" id="CP011125">
    <property type="protein sequence ID" value="AKF05457.1"/>
    <property type="molecule type" value="Genomic_DNA"/>
</dbReference>
<keyword evidence="3" id="KW-1185">Reference proteome</keyword>
<keyword evidence="1" id="KW-0472">Membrane</keyword>
<dbReference type="Proteomes" id="UP000034883">
    <property type="component" value="Chromosome"/>
</dbReference>
<evidence type="ECO:0000256" key="1">
    <source>
        <dbReference type="SAM" id="Phobius"/>
    </source>
</evidence>
<feature type="transmembrane region" description="Helical" evidence="1">
    <location>
        <begin position="6"/>
        <end position="30"/>
    </location>
</feature>
<dbReference type="KEGG" id="samy:DB32_002606"/>
<protein>
    <recommendedName>
        <fullName evidence="4">Integral membrane protein</fullName>
    </recommendedName>
</protein>
<feature type="transmembrane region" description="Helical" evidence="1">
    <location>
        <begin position="51"/>
        <end position="75"/>
    </location>
</feature>
<dbReference type="RefSeq" id="WP_053232693.1">
    <property type="nucleotide sequence ID" value="NZ_CP011125.1"/>
</dbReference>
<keyword evidence="1" id="KW-1133">Transmembrane helix</keyword>
<gene>
    <name evidence="2" type="ORF">DB32_002606</name>
</gene>
<evidence type="ECO:0000313" key="2">
    <source>
        <dbReference type="EMBL" id="AKF05457.1"/>
    </source>
</evidence>
<name>A0A0F6YIT2_9BACT</name>
<dbReference type="STRING" id="927083.DB32_002606"/>
<evidence type="ECO:0008006" key="4">
    <source>
        <dbReference type="Google" id="ProtNLM"/>
    </source>
</evidence>
<accession>A0A0F6YIT2</accession>
<sequence length="79" mass="8443">MPSGAALLISWIVTAGVWLFVHVLATVKLLRSDAIDRRTKSLGLVPLATPYVAWKAGARVSAVLWAALAVLYVVLRAMG</sequence>
<proteinExistence type="predicted"/>
<keyword evidence="1" id="KW-0812">Transmembrane</keyword>
<reference evidence="2 3" key="1">
    <citation type="submission" date="2015-03" db="EMBL/GenBank/DDBJ databases">
        <title>Genome assembly of Sandaracinus amylolyticus DSM 53668.</title>
        <authorList>
            <person name="Sharma G."/>
            <person name="Subramanian S."/>
        </authorList>
    </citation>
    <scope>NUCLEOTIDE SEQUENCE [LARGE SCALE GENOMIC DNA]</scope>
    <source>
        <strain evidence="2 3">DSM 53668</strain>
    </source>
</reference>
<organism evidence="2 3">
    <name type="scientific">Sandaracinus amylolyticus</name>
    <dbReference type="NCBI Taxonomy" id="927083"/>
    <lineage>
        <taxon>Bacteria</taxon>
        <taxon>Pseudomonadati</taxon>
        <taxon>Myxococcota</taxon>
        <taxon>Polyangia</taxon>
        <taxon>Polyangiales</taxon>
        <taxon>Sandaracinaceae</taxon>
        <taxon>Sandaracinus</taxon>
    </lineage>
</organism>
<evidence type="ECO:0000313" key="3">
    <source>
        <dbReference type="Proteomes" id="UP000034883"/>
    </source>
</evidence>
<dbReference type="AlphaFoldDB" id="A0A0F6YIT2"/>